<evidence type="ECO:0000313" key="4">
    <source>
        <dbReference type="Proteomes" id="UP001486565"/>
    </source>
</evidence>
<dbReference type="RefSeq" id="WP_341876516.1">
    <property type="nucleotide sequence ID" value="NZ_CP121687.1"/>
</dbReference>
<gene>
    <name evidence="3" type="ORF">QBE51_12140</name>
</gene>
<feature type="domain" description="YvlB/LiaX N-terminal" evidence="2">
    <location>
        <begin position="3"/>
        <end position="30"/>
    </location>
</feature>
<protein>
    <recommendedName>
        <fullName evidence="2">YvlB/LiaX N-terminal domain-containing protein</fullName>
    </recommendedName>
</protein>
<accession>A0ABZ2Y4I1</accession>
<keyword evidence="4" id="KW-1185">Reference proteome</keyword>
<proteinExistence type="predicted"/>
<feature type="compositionally biased region" description="Basic and acidic residues" evidence="1">
    <location>
        <begin position="96"/>
        <end position="113"/>
    </location>
</feature>
<dbReference type="Proteomes" id="UP001486565">
    <property type="component" value="Chromosome"/>
</dbReference>
<dbReference type="EMBL" id="CP121687">
    <property type="protein sequence ID" value="WZL69521.1"/>
    <property type="molecule type" value="Genomic_DNA"/>
</dbReference>
<evidence type="ECO:0000313" key="3">
    <source>
        <dbReference type="EMBL" id="WZL69521.1"/>
    </source>
</evidence>
<dbReference type="InterPro" id="IPR053959">
    <property type="entry name" value="YvlB/LiaX_N"/>
</dbReference>
<sequence>MSEETRMILKMVDEGKLTPEQAVEMLKAVGADEVRSDRDQTEHKGEEFVQDLDRWGKELAQKMGSAVKDLEPKLRKMLQIMVQNTMKTVEEVGRVFREQKEQNEQNEQEHPAEESETYDEYDQNE</sequence>
<dbReference type="Pfam" id="PF22746">
    <property type="entry name" value="SHOCT-like_DUF2089-C"/>
    <property type="match status" value="1"/>
</dbReference>
<feature type="region of interest" description="Disordered" evidence="1">
    <location>
        <begin position="96"/>
        <end position="125"/>
    </location>
</feature>
<evidence type="ECO:0000256" key="1">
    <source>
        <dbReference type="SAM" id="MobiDB-lite"/>
    </source>
</evidence>
<organism evidence="3 4">
    <name type="scientific">Defluviitalea saccharophila</name>
    <dbReference type="NCBI Taxonomy" id="879970"/>
    <lineage>
        <taxon>Bacteria</taxon>
        <taxon>Bacillati</taxon>
        <taxon>Bacillota</taxon>
        <taxon>Clostridia</taxon>
        <taxon>Lachnospirales</taxon>
        <taxon>Defluviitaleaceae</taxon>
        <taxon>Defluviitalea</taxon>
    </lineage>
</organism>
<name>A0ABZ2Y4I1_9FIRM</name>
<reference evidence="3 4" key="1">
    <citation type="submission" date="2023-03" db="EMBL/GenBank/DDBJ databases">
        <title>Novel Species.</title>
        <authorList>
            <person name="Ma S."/>
        </authorList>
    </citation>
    <scope>NUCLEOTIDE SEQUENCE [LARGE SCALE GENOMIC DNA]</scope>
    <source>
        <strain evidence="3 4">LIND6LT2</strain>
    </source>
</reference>
<feature type="compositionally biased region" description="Acidic residues" evidence="1">
    <location>
        <begin position="114"/>
        <end position="125"/>
    </location>
</feature>
<evidence type="ECO:0000259" key="2">
    <source>
        <dbReference type="Pfam" id="PF22746"/>
    </source>
</evidence>